<organism evidence="2">
    <name type="scientific">Clandestinovirus</name>
    <dbReference type="NCBI Taxonomy" id="2831644"/>
    <lineage>
        <taxon>Viruses</taxon>
    </lineage>
</organism>
<sequence>MEHPMITLKPNKVSIHVGDEVYNFKDAEELKDWALLLLEHALLLSAHRGPILASSAEEYAEMIRDEIAANPFLPSKLDNVLEEAESEPESETSAEDSSYSSDVYN</sequence>
<accession>A0A8F8PK43</accession>
<name>A0A8F8PK43_9VIRU</name>
<proteinExistence type="predicted"/>
<feature type="compositionally biased region" description="Acidic residues" evidence="1">
    <location>
        <begin position="80"/>
        <end position="94"/>
    </location>
</feature>
<feature type="compositionally biased region" description="Low complexity" evidence="1">
    <location>
        <begin position="95"/>
        <end position="105"/>
    </location>
</feature>
<protein>
    <submittedName>
        <fullName evidence="2">Uncharacterized protein</fullName>
    </submittedName>
</protein>
<gene>
    <name evidence="2" type="ORF">KOM_12_96</name>
</gene>
<feature type="region of interest" description="Disordered" evidence="1">
    <location>
        <begin position="78"/>
        <end position="105"/>
    </location>
</feature>
<dbReference type="EMBL" id="MZ420154">
    <property type="protein sequence ID" value="QYA18366.1"/>
    <property type="molecule type" value="Genomic_DNA"/>
</dbReference>
<evidence type="ECO:0000256" key="1">
    <source>
        <dbReference type="SAM" id="MobiDB-lite"/>
    </source>
</evidence>
<reference evidence="2" key="1">
    <citation type="submission" date="2021-06" db="EMBL/GenBank/DDBJ databases">
        <authorList>
            <person name="Rolland C."/>
        </authorList>
    </citation>
    <scope>NUCLEOTIDE SEQUENCE</scope>
    <source>
        <strain evidence="2">347.936635</strain>
    </source>
</reference>
<evidence type="ECO:0000313" key="2">
    <source>
        <dbReference type="EMBL" id="QYA18366.1"/>
    </source>
</evidence>